<dbReference type="OrthoDB" id="9155146at2"/>
<feature type="chain" id="PRO_5026050597" evidence="1">
    <location>
        <begin position="19"/>
        <end position="145"/>
    </location>
</feature>
<keyword evidence="1" id="KW-0732">Signal</keyword>
<gene>
    <name evidence="2" type="ORF">GBM95_10720</name>
</gene>
<proteinExistence type="predicted"/>
<dbReference type="AlphaFoldDB" id="A0A6I1EHW8"/>
<organism evidence="2 3">
    <name type="scientific">Sutterella seckii</name>
    <dbReference type="NCBI Taxonomy" id="1944635"/>
    <lineage>
        <taxon>Bacteria</taxon>
        <taxon>Pseudomonadati</taxon>
        <taxon>Pseudomonadota</taxon>
        <taxon>Betaproteobacteria</taxon>
        <taxon>Burkholderiales</taxon>
        <taxon>Sutterellaceae</taxon>
        <taxon>Sutterella</taxon>
    </lineage>
</organism>
<dbReference type="Proteomes" id="UP000430564">
    <property type="component" value="Unassembled WGS sequence"/>
</dbReference>
<comment type="caution">
    <text evidence="2">The sequence shown here is derived from an EMBL/GenBank/DDBJ whole genome shotgun (WGS) entry which is preliminary data.</text>
</comment>
<reference evidence="2 3" key="1">
    <citation type="submission" date="2019-10" db="EMBL/GenBank/DDBJ databases">
        <title>Genome diversity of Sutterella seckii.</title>
        <authorList>
            <person name="Chaplin A.V."/>
            <person name="Sokolova S.R."/>
            <person name="Mosin K.A."/>
            <person name="Ivanova E.L."/>
            <person name="Kochetkova T.O."/>
            <person name="Goltsov A.Y."/>
            <person name="Trofimov D.Y."/>
            <person name="Efimov B.A."/>
        </authorList>
    </citation>
    <scope>NUCLEOTIDE SEQUENCE [LARGE SCALE GENOMIC DNA]</scope>
    <source>
        <strain evidence="2 3">ASD393</strain>
    </source>
</reference>
<protein>
    <submittedName>
        <fullName evidence="2">DUF1311 domain-containing protein</fullName>
    </submittedName>
</protein>
<evidence type="ECO:0000313" key="3">
    <source>
        <dbReference type="Proteomes" id="UP000430564"/>
    </source>
</evidence>
<dbReference type="EMBL" id="WEHX01000117">
    <property type="protein sequence ID" value="KAB7653795.1"/>
    <property type="molecule type" value="Genomic_DNA"/>
</dbReference>
<feature type="signal peptide" evidence="1">
    <location>
        <begin position="1"/>
        <end position="18"/>
    </location>
</feature>
<accession>A0A6I1EHW8</accession>
<evidence type="ECO:0000256" key="1">
    <source>
        <dbReference type="SAM" id="SignalP"/>
    </source>
</evidence>
<evidence type="ECO:0000313" key="2">
    <source>
        <dbReference type="EMBL" id="KAB7653795.1"/>
    </source>
</evidence>
<sequence length="145" mass="16074">MLKALLGFALLVPFAVSAAPQKEPPTAEAVAQCYGAVQGDDQEARGKCLAMELEMVQATYKDVTDRVASYAKALDKPSGTRTRWNKFILSGQSFETFVKRECDFVGITTKGNKRVEANAELACRIGYYRLRTNILTNRHLSQSSY</sequence>
<dbReference type="RefSeq" id="WP_152159090.1">
    <property type="nucleotide sequence ID" value="NZ_WEHX01000117.1"/>
</dbReference>
<name>A0A6I1EHW8_9BURK</name>